<evidence type="ECO:0000259" key="2">
    <source>
        <dbReference type="Pfam" id="PF01464"/>
    </source>
</evidence>
<gene>
    <name evidence="3" type="ORF">DEA8626_02498</name>
</gene>
<accession>A0A2R8BJ55</accession>
<dbReference type="InterPro" id="IPR008258">
    <property type="entry name" value="Transglycosylase_SLT_dom_1"/>
</dbReference>
<reference evidence="3 4" key="1">
    <citation type="submission" date="2018-03" db="EMBL/GenBank/DDBJ databases">
        <authorList>
            <person name="Keele B.F."/>
        </authorList>
    </citation>
    <scope>NUCLEOTIDE SEQUENCE [LARGE SCALE GENOMIC DNA]</scope>
    <source>
        <strain evidence="3 4">CECT 8626</strain>
    </source>
</reference>
<dbReference type="EMBL" id="OMOQ01000002">
    <property type="protein sequence ID" value="SPH23435.1"/>
    <property type="molecule type" value="Genomic_DNA"/>
</dbReference>
<proteinExistence type="inferred from homology"/>
<name>A0A2R8BJ55_9RHOB</name>
<dbReference type="InterPro" id="IPR023346">
    <property type="entry name" value="Lysozyme-like_dom_sf"/>
</dbReference>
<evidence type="ECO:0000256" key="1">
    <source>
        <dbReference type="ARBA" id="ARBA00009387"/>
    </source>
</evidence>
<keyword evidence="4" id="KW-1185">Reference proteome</keyword>
<evidence type="ECO:0000313" key="4">
    <source>
        <dbReference type="Proteomes" id="UP000244924"/>
    </source>
</evidence>
<dbReference type="AlphaFoldDB" id="A0A2R8BJ55"/>
<feature type="domain" description="Transglycosylase SLT" evidence="2">
    <location>
        <begin position="113"/>
        <end position="170"/>
    </location>
</feature>
<protein>
    <recommendedName>
        <fullName evidence="2">Transglycosylase SLT domain-containing protein</fullName>
    </recommendedName>
</protein>
<organism evidence="3 4">
    <name type="scientific">Albidovulum aquaemixtae</name>
    <dbReference type="NCBI Taxonomy" id="1542388"/>
    <lineage>
        <taxon>Bacteria</taxon>
        <taxon>Pseudomonadati</taxon>
        <taxon>Pseudomonadota</taxon>
        <taxon>Alphaproteobacteria</taxon>
        <taxon>Rhodobacterales</taxon>
        <taxon>Paracoccaceae</taxon>
        <taxon>Albidovulum</taxon>
    </lineage>
</organism>
<dbReference type="Proteomes" id="UP000244924">
    <property type="component" value="Unassembled WGS sequence"/>
</dbReference>
<sequence>MSGGAVSRPVGSPVSLLSRALVWIIAGSCLGTPALASSDPANFCDQVAAEAARRSGVPISVLKAISLTETGRKHGGAVRPWPWTVNMEGKGFWFETEDEARAYVYKEYKRGARSFDIGCFQINYKWHGTAFRSIDEMFDPLANALYAAKFLKSLHAEQGDWGRAAGAYHSRTPKFATRYQARFERFRTTLLSQDGDTIPEIPDIVRVANGDGPDTAGPAVVAEARVNTYPLLQAGGNGALGSLVPLGPGGGASLFGPRAAPTEVN</sequence>
<dbReference type="Gene3D" id="1.10.530.10">
    <property type="match status" value="1"/>
</dbReference>
<dbReference type="OrthoDB" id="5945995at2"/>
<comment type="similarity">
    <text evidence="1">Belongs to the virb1 family.</text>
</comment>
<dbReference type="Pfam" id="PF01464">
    <property type="entry name" value="SLT"/>
    <property type="match status" value="1"/>
</dbReference>
<evidence type="ECO:0000313" key="3">
    <source>
        <dbReference type="EMBL" id="SPH23435.1"/>
    </source>
</evidence>
<dbReference type="SUPFAM" id="SSF53955">
    <property type="entry name" value="Lysozyme-like"/>
    <property type="match status" value="1"/>
</dbReference>